<dbReference type="InterPro" id="IPR002125">
    <property type="entry name" value="CMP_dCMP_dom"/>
</dbReference>
<comment type="cofactor">
    <cofactor evidence="8">
        <name>Zn(2+)</name>
        <dbReference type="ChEBI" id="CHEBI:29105"/>
    </cofactor>
    <text evidence="8">Binds 1 zinc ion per subunit.</text>
</comment>
<dbReference type="Pfam" id="PF14437">
    <property type="entry name" value="MafB19-deam"/>
    <property type="match status" value="1"/>
</dbReference>
<keyword evidence="5 8" id="KW-0378">Hydrolase</keyword>
<accession>A0ABW2UVD2</accession>
<feature type="binding site" evidence="8">
    <location>
        <position position="85"/>
    </location>
    <ligand>
        <name>Zn(2+)</name>
        <dbReference type="ChEBI" id="CHEBI:29105"/>
        <note>catalytic</note>
    </ligand>
</feature>
<evidence type="ECO:0000256" key="4">
    <source>
        <dbReference type="ARBA" id="ARBA00022723"/>
    </source>
</evidence>
<comment type="catalytic activity">
    <reaction evidence="7 8">
        <text>adenosine(34) in tRNA + H2O + H(+) = inosine(34) in tRNA + NH4(+)</text>
        <dbReference type="Rhea" id="RHEA:43168"/>
        <dbReference type="Rhea" id="RHEA-COMP:10373"/>
        <dbReference type="Rhea" id="RHEA-COMP:10374"/>
        <dbReference type="ChEBI" id="CHEBI:15377"/>
        <dbReference type="ChEBI" id="CHEBI:15378"/>
        <dbReference type="ChEBI" id="CHEBI:28938"/>
        <dbReference type="ChEBI" id="CHEBI:74411"/>
        <dbReference type="ChEBI" id="CHEBI:82852"/>
        <dbReference type="EC" id="3.5.4.33"/>
    </reaction>
</comment>
<reference evidence="11" key="1">
    <citation type="journal article" date="2019" name="Int. J. Syst. Evol. Microbiol.">
        <title>The Global Catalogue of Microorganisms (GCM) 10K type strain sequencing project: providing services to taxonomists for standard genome sequencing and annotation.</title>
        <authorList>
            <consortium name="The Broad Institute Genomics Platform"/>
            <consortium name="The Broad Institute Genome Sequencing Center for Infectious Disease"/>
            <person name="Wu L."/>
            <person name="Ma J."/>
        </authorList>
    </citation>
    <scope>NUCLEOTIDE SEQUENCE [LARGE SCALE GENOMIC DNA]</scope>
    <source>
        <strain evidence="11">JCM 30234</strain>
    </source>
</reference>
<dbReference type="EC" id="3.5.4.33" evidence="8"/>
<evidence type="ECO:0000256" key="5">
    <source>
        <dbReference type="ARBA" id="ARBA00022801"/>
    </source>
</evidence>
<evidence type="ECO:0000256" key="3">
    <source>
        <dbReference type="ARBA" id="ARBA00022694"/>
    </source>
</evidence>
<comment type="subunit">
    <text evidence="2 8">Homodimer.</text>
</comment>
<evidence type="ECO:0000256" key="2">
    <source>
        <dbReference type="ARBA" id="ARBA00011738"/>
    </source>
</evidence>
<dbReference type="SUPFAM" id="SSF53927">
    <property type="entry name" value="Cytidine deaminase-like"/>
    <property type="match status" value="1"/>
</dbReference>
<dbReference type="InterPro" id="IPR016192">
    <property type="entry name" value="APOBEC/CMP_deaminase_Zn-bd"/>
</dbReference>
<keyword evidence="4 8" id="KW-0479">Metal-binding</keyword>
<evidence type="ECO:0000313" key="11">
    <source>
        <dbReference type="Proteomes" id="UP001596620"/>
    </source>
</evidence>
<feature type="binding site" evidence="8">
    <location>
        <position position="52"/>
    </location>
    <ligand>
        <name>Zn(2+)</name>
        <dbReference type="ChEBI" id="CHEBI:29105"/>
        <note>catalytic</note>
    </ligand>
</feature>
<proteinExistence type="inferred from homology"/>
<comment type="caution">
    <text evidence="10">The sequence shown here is derived from an EMBL/GenBank/DDBJ whole genome shotgun (WGS) entry which is preliminary data.</text>
</comment>
<sequence>MDDEGFMQEAIRQAYKAKQMNEVPIGAIIVYKGDIIARGYNVRETSKTALSHAELIAISEANRHMGSWRLEDCTLYVTLEPCPMCAGAIVQSRMKRVVYGAPDLKAGCAGTLMNLLEDERFNHQAEVTSGVLKTTCSSLLTDFFRDLRERKSRNDD</sequence>
<dbReference type="InterPro" id="IPR016193">
    <property type="entry name" value="Cytidine_deaminase-like"/>
</dbReference>
<dbReference type="PANTHER" id="PTHR11079:SF202">
    <property type="entry name" value="TRNA-SPECIFIC ADENOSINE DEAMINASE"/>
    <property type="match status" value="1"/>
</dbReference>
<evidence type="ECO:0000256" key="6">
    <source>
        <dbReference type="ARBA" id="ARBA00022833"/>
    </source>
</evidence>
<dbReference type="HAMAP" id="MF_00972">
    <property type="entry name" value="tRNA_aden_deaminase"/>
    <property type="match status" value="1"/>
</dbReference>
<feature type="active site" description="Proton donor" evidence="8">
    <location>
        <position position="54"/>
    </location>
</feature>
<evidence type="ECO:0000256" key="8">
    <source>
        <dbReference type="HAMAP-Rule" id="MF_00972"/>
    </source>
</evidence>
<evidence type="ECO:0000256" key="1">
    <source>
        <dbReference type="ARBA" id="ARBA00010669"/>
    </source>
</evidence>
<dbReference type="PROSITE" id="PS51747">
    <property type="entry name" value="CYT_DCMP_DEAMINASES_2"/>
    <property type="match status" value="1"/>
</dbReference>
<dbReference type="InterPro" id="IPR058535">
    <property type="entry name" value="MafB19-deam"/>
</dbReference>
<dbReference type="GO" id="GO:0052717">
    <property type="term" value="F:tRNA-specific adenosine-34 deaminase activity"/>
    <property type="evidence" value="ECO:0007669"/>
    <property type="project" value="UniProtKB-EC"/>
</dbReference>
<feature type="domain" description="CMP/dCMP-type deaminase" evidence="9">
    <location>
        <begin position="1"/>
        <end position="147"/>
    </location>
</feature>
<evidence type="ECO:0000313" key="10">
    <source>
        <dbReference type="EMBL" id="MFC7746544.1"/>
    </source>
</evidence>
<comment type="function">
    <text evidence="8">Catalyzes the deamination of adenosine to inosine at the wobble position 34 of tRNA(Arg2).</text>
</comment>
<dbReference type="InterPro" id="IPR028883">
    <property type="entry name" value="tRNA_aden_deaminase"/>
</dbReference>
<dbReference type="RefSeq" id="WP_382358048.1">
    <property type="nucleotide sequence ID" value="NZ_JBHTGR010000006.1"/>
</dbReference>
<protein>
    <recommendedName>
        <fullName evidence="8">tRNA-specific adenosine deaminase</fullName>
        <ecNumber evidence="8">3.5.4.33</ecNumber>
    </recommendedName>
</protein>
<dbReference type="PROSITE" id="PS00903">
    <property type="entry name" value="CYT_DCMP_DEAMINASES_1"/>
    <property type="match status" value="1"/>
</dbReference>
<comment type="similarity">
    <text evidence="1">Belongs to the cytidine and deoxycytidylate deaminase family. ADAT2 subfamily.</text>
</comment>
<keyword evidence="11" id="KW-1185">Reference proteome</keyword>
<evidence type="ECO:0000256" key="7">
    <source>
        <dbReference type="ARBA" id="ARBA00048045"/>
    </source>
</evidence>
<dbReference type="PANTHER" id="PTHR11079">
    <property type="entry name" value="CYTOSINE DEAMINASE FAMILY MEMBER"/>
    <property type="match status" value="1"/>
</dbReference>
<gene>
    <name evidence="8 10" type="primary">tadA</name>
    <name evidence="10" type="ORF">ACFQU8_04720</name>
</gene>
<dbReference type="EMBL" id="JBHTGR010000006">
    <property type="protein sequence ID" value="MFC7746544.1"/>
    <property type="molecule type" value="Genomic_DNA"/>
</dbReference>
<dbReference type="Proteomes" id="UP001596620">
    <property type="component" value="Unassembled WGS sequence"/>
</dbReference>
<evidence type="ECO:0000259" key="9">
    <source>
        <dbReference type="PROSITE" id="PS51747"/>
    </source>
</evidence>
<dbReference type="CDD" id="cd01285">
    <property type="entry name" value="nucleoside_deaminase"/>
    <property type="match status" value="1"/>
</dbReference>
<dbReference type="Gene3D" id="3.40.140.10">
    <property type="entry name" value="Cytidine Deaminase, domain 2"/>
    <property type="match status" value="1"/>
</dbReference>
<keyword evidence="6 8" id="KW-0862">Zinc</keyword>
<feature type="binding site" evidence="8">
    <location>
        <position position="82"/>
    </location>
    <ligand>
        <name>Zn(2+)</name>
        <dbReference type="ChEBI" id="CHEBI:29105"/>
        <note>catalytic</note>
    </ligand>
</feature>
<dbReference type="NCBIfam" id="NF008113">
    <property type="entry name" value="PRK10860.1"/>
    <property type="match status" value="1"/>
</dbReference>
<name>A0ABW2UVD2_9BACI</name>
<keyword evidence="3 8" id="KW-0819">tRNA processing</keyword>
<organism evidence="10 11">
    <name type="scientific">Lentibacillus kimchii</name>
    <dbReference type="NCBI Taxonomy" id="1542911"/>
    <lineage>
        <taxon>Bacteria</taxon>
        <taxon>Bacillati</taxon>
        <taxon>Bacillota</taxon>
        <taxon>Bacilli</taxon>
        <taxon>Bacillales</taxon>
        <taxon>Bacillaceae</taxon>
        <taxon>Lentibacillus</taxon>
    </lineage>
</organism>